<dbReference type="Gene3D" id="3.40.605.10">
    <property type="entry name" value="Aldehyde Dehydrogenase, Chain A, domain 1"/>
    <property type="match status" value="2"/>
</dbReference>
<keyword evidence="3" id="KW-1185">Reference proteome</keyword>
<dbReference type="PANTHER" id="PTHR11699">
    <property type="entry name" value="ALDEHYDE DEHYDROGENASE-RELATED"/>
    <property type="match status" value="1"/>
</dbReference>
<feature type="domain" description="Aldehyde dehydrogenase" evidence="1">
    <location>
        <begin position="68"/>
        <end position="172"/>
    </location>
</feature>
<name>A0A4E0R6S7_FASHE</name>
<dbReference type="GO" id="GO:0016620">
    <property type="term" value="F:oxidoreductase activity, acting on the aldehyde or oxo group of donors, NAD or NADP as acceptor"/>
    <property type="evidence" value="ECO:0007669"/>
    <property type="project" value="InterPro"/>
</dbReference>
<sequence>MLHLVHCFRFPYCATLTSPVSRAMSTFTLDSKRMTALRRLRDWISSNDSPLKPAFGDNASDVSNAFATTHEPATGLSLVYFRQTSTKELDNIVSNAARAQQTWCCLAPLERSKLLHTVASLVRDEAEWLAELEVLDTGKPLWEAKADIDACADSIDLFAGFIPSLSGSHVTVPPNPSSSIFDAFTVKLMESMKRLQVDDPFLPDTSMGALITPEHLQKVLDYISGAVAEGATQLYGGTRPEFPEGSYLARGNFLLPCILTNCNDQMKVVREEVFGPVITLLHFDDEDEVIRRANHSKLGLAGGVFTKDLATAHRIAAQLQCGSVYVNSFNYYPPGIPFGGYKQSGFGRENSFDSVLAHTQLKAVYIEGGKLPEPFPLS</sequence>
<protein>
    <submittedName>
        <fullName evidence="2">Betaine-aldehyde dehydrogenase</fullName>
    </submittedName>
</protein>
<proteinExistence type="predicted"/>
<dbReference type="Gene3D" id="3.40.309.10">
    <property type="entry name" value="Aldehyde Dehydrogenase, Chain A, domain 2"/>
    <property type="match status" value="1"/>
</dbReference>
<evidence type="ECO:0000313" key="2">
    <source>
        <dbReference type="EMBL" id="THD22496.1"/>
    </source>
</evidence>
<evidence type="ECO:0000313" key="3">
    <source>
        <dbReference type="Proteomes" id="UP000230066"/>
    </source>
</evidence>
<dbReference type="EMBL" id="JXXN02002722">
    <property type="protein sequence ID" value="THD22496.1"/>
    <property type="molecule type" value="Genomic_DNA"/>
</dbReference>
<accession>A0A4E0R6S7</accession>
<dbReference type="InterPro" id="IPR015590">
    <property type="entry name" value="Aldehyde_DH_dom"/>
</dbReference>
<dbReference type="InterPro" id="IPR016163">
    <property type="entry name" value="Ald_DH_C"/>
</dbReference>
<dbReference type="InterPro" id="IPR016161">
    <property type="entry name" value="Ald_DH/histidinol_DH"/>
</dbReference>
<reference evidence="2" key="1">
    <citation type="submission" date="2019-03" db="EMBL/GenBank/DDBJ databases">
        <title>Improved annotation for the trematode Fasciola hepatica.</title>
        <authorList>
            <person name="Choi Y.-J."/>
            <person name="Martin J."/>
            <person name="Mitreva M."/>
        </authorList>
    </citation>
    <scope>NUCLEOTIDE SEQUENCE [LARGE SCALE GENOMIC DNA]</scope>
</reference>
<dbReference type="AlphaFoldDB" id="A0A4E0R6S7"/>
<comment type="caution">
    <text evidence="2">The sequence shown here is derived from an EMBL/GenBank/DDBJ whole genome shotgun (WGS) entry which is preliminary data.</text>
</comment>
<dbReference type="Proteomes" id="UP000230066">
    <property type="component" value="Unassembled WGS sequence"/>
</dbReference>
<dbReference type="Pfam" id="PF00171">
    <property type="entry name" value="Aldedh"/>
    <property type="match status" value="2"/>
</dbReference>
<evidence type="ECO:0000259" key="1">
    <source>
        <dbReference type="Pfam" id="PF00171"/>
    </source>
</evidence>
<dbReference type="SUPFAM" id="SSF53720">
    <property type="entry name" value="ALDH-like"/>
    <property type="match status" value="2"/>
</dbReference>
<feature type="domain" description="Aldehyde dehydrogenase" evidence="1">
    <location>
        <begin position="178"/>
        <end position="364"/>
    </location>
</feature>
<gene>
    <name evidence="2" type="ORF">D915_006436</name>
</gene>
<organism evidence="2 3">
    <name type="scientific">Fasciola hepatica</name>
    <name type="common">Liver fluke</name>
    <dbReference type="NCBI Taxonomy" id="6192"/>
    <lineage>
        <taxon>Eukaryota</taxon>
        <taxon>Metazoa</taxon>
        <taxon>Spiralia</taxon>
        <taxon>Lophotrochozoa</taxon>
        <taxon>Platyhelminthes</taxon>
        <taxon>Trematoda</taxon>
        <taxon>Digenea</taxon>
        <taxon>Plagiorchiida</taxon>
        <taxon>Echinostomata</taxon>
        <taxon>Echinostomatoidea</taxon>
        <taxon>Fasciolidae</taxon>
        <taxon>Fasciola</taxon>
    </lineage>
</organism>
<dbReference type="InterPro" id="IPR016162">
    <property type="entry name" value="Ald_DH_N"/>
</dbReference>